<comment type="caution">
    <text evidence="2">The sequence shown here is derived from an EMBL/GenBank/DDBJ whole genome shotgun (WGS) entry which is preliminary data.</text>
</comment>
<dbReference type="RefSeq" id="WP_238924859.1">
    <property type="nucleotide sequence ID" value="NZ_JAOCDZ010000009.1"/>
</dbReference>
<evidence type="ECO:0000313" key="3">
    <source>
        <dbReference type="Proteomes" id="UP001161094"/>
    </source>
</evidence>
<dbReference type="EMBL" id="JAOCDZ010000057">
    <property type="protein sequence ID" value="MDH0740413.1"/>
    <property type="molecule type" value="Genomic_DNA"/>
</dbReference>
<dbReference type="EMBL" id="JAOCDZ010000009">
    <property type="protein sequence ID" value="MDH0736928.1"/>
    <property type="molecule type" value="Genomic_DNA"/>
</dbReference>
<evidence type="ECO:0000313" key="1">
    <source>
        <dbReference type="EMBL" id="MDH0736928.1"/>
    </source>
</evidence>
<dbReference type="AlphaFoldDB" id="A0AA42LVX2"/>
<dbReference type="Proteomes" id="UP001161094">
    <property type="component" value="Unassembled WGS sequence"/>
</dbReference>
<protein>
    <submittedName>
        <fullName evidence="2">Uncharacterized protein</fullName>
    </submittedName>
</protein>
<accession>A0AA42LVX2</accession>
<sequence length="51" mass="5456">MNVLLTTACALNTQSLDSVYLASPELAALRTRLDEIADELHRLQADAAGCP</sequence>
<evidence type="ECO:0000313" key="2">
    <source>
        <dbReference type="EMBL" id="MDH0740413.1"/>
    </source>
</evidence>
<reference evidence="2" key="1">
    <citation type="submission" date="2022-09" db="EMBL/GenBank/DDBJ databases">
        <title>Intensive care unit water sources are persistently colonized with multi-drug resistant bacteria and are the site of extensive horizontal gene transfer of antibiotic resistance genes.</title>
        <authorList>
            <person name="Diorio-Toth L."/>
        </authorList>
    </citation>
    <scope>NUCLEOTIDE SEQUENCE</scope>
    <source>
        <strain evidence="2">GD03843</strain>
    </source>
</reference>
<proteinExistence type="predicted"/>
<organism evidence="2 3">
    <name type="scientific">Achromobacter spanius</name>
    <dbReference type="NCBI Taxonomy" id="217203"/>
    <lineage>
        <taxon>Bacteria</taxon>
        <taxon>Pseudomonadati</taxon>
        <taxon>Pseudomonadota</taxon>
        <taxon>Betaproteobacteria</taxon>
        <taxon>Burkholderiales</taxon>
        <taxon>Alcaligenaceae</taxon>
        <taxon>Achromobacter</taxon>
    </lineage>
</organism>
<name>A0AA42LVX2_9BURK</name>
<gene>
    <name evidence="1" type="ORF">N5D93_14010</name>
    <name evidence="2" type="ORF">N5D93_31775</name>
</gene>